<dbReference type="Gene3D" id="3.40.50.1460">
    <property type="match status" value="1"/>
</dbReference>
<feature type="domain" description="Peptidase C14 caspase" evidence="2">
    <location>
        <begin position="33"/>
        <end position="259"/>
    </location>
</feature>
<evidence type="ECO:0000259" key="2">
    <source>
        <dbReference type="Pfam" id="PF00656"/>
    </source>
</evidence>
<organism evidence="3 4">
    <name type="scientific">Stieleria maiorica</name>
    <dbReference type="NCBI Taxonomy" id="2795974"/>
    <lineage>
        <taxon>Bacteria</taxon>
        <taxon>Pseudomonadati</taxon>
        <taxon>Planctomycetota</taxon>
        <taxon>Planctomycetia</taxon>
        <taxon>Pirellulales</taxon>
        <taxon>Pirellulaceae</taxon>
        <taxon>Stieleria</taxon>
    </lineage>
</organism>
<dbReference type="GO" id="GO:0004197">
    <property type="term" value="F:cysteine-type endopeptidase activity"/>
    <property type="evidence" value="ECO:0007669"/>
    <property type="project" value="InterPro"/>
</dbReference>
<gene>
    <name evidence="3" type="ORF">Mal15_48570</name>
</gene>
<accession>A0A5B9MMC2</accession>
<feature type="chain" id="PRO_5023148723" evidence="1">
    <location>
        <begin position="23"/>
        <end position="408"/>
    </location>
</feature>
<dbReference type="InterPro" id="IPR011600">
    <property type="entry name" value="Pept_C14_caspase"/>
</dbReference>
<dbReference type="Proteomes" id="UP000321353">
    <property type="component" value="Chromosome"/>
</dbReference>
<sequence length="408" mass="45707" precursor="true">MLRIHPLFLALLPALLPVVTSAQQPIESTGRLHAILIGVDDYYRSTGLNYAGSDVRLLKETLQTHCRCDSVYVMTQQGSPRDQPDFAKVLGALRDELHLANNGNYDSLLVFFAGHGLIHPDDGSLFLAPGDFIPGLEKQTCIPIALVRELLAHCDHIRRKILILDSCHAGSKTDDREELRSQPTGGDIARQLGNPGGLITFASCRSEQSSIEWPQRRHGLVTFWMCVGLSGWADQEIDGRRDGQIQVGELHQFVSEMVASTLDLFALRKGVRHPQQPDLIAPASEHQTVIASVDHDSDSQAITSSLEKASRLIKLLRPEDAIVELENAMKLKPWDPEICAWKAKAHLHFYEKSKRSEHLETALADLDTAILLTEYLIENRGRRELSSDLRQYEIRREVLIADYPRVAR</sequence>
<evidence type="ECO:0000256" key="1">
    <source>
        <dbReference type="SAM" id="SignalP"/>
    </source>
</evidence>
<dbReference type="SUPFAM" id="SSF52129">
    <property type="entry name" value="Caspase-like"/>
    <property type="match status" value="1"/>
</dbReference>
<dbReference type="RefSeq" id="WP_147869964.1">
    <property type="nucleotide sequence ID" value="NZ_CP036264.1"/>
</dbReference>
<dbReference type="AlphaFoldDB" id="A0A5B9MMC2"/>
<feature type="signal peptide" evidence="1">
    <location>
        <begin position="1"/>
        <end position="22"/>
    </location>
</feature>
<keyword evidence="1" id="KW-0732">Signal</keyword>
<evidence type="ECO:0000313" key="3">
    <source>
        <dbReference type="EMBL" id="QEG00785.1"/>
    </source>
</evidence>
<dbReference type="EMBL" id="CP036264">
    <property type="protein sequence ID" value="QEG00785.1"/>
    <property type="molecule type" value="Genomic_DNA"/>
</dbReference>
<evidence type="ECO:0000313" key="4">
    <source>
        <dbReference type="Proteomes" id="UP000321353"/>
    </source>
</evidence>
<reference evidence="3 4" key="1">
    <citation type="submission" date="2019-02" db="EMBL/GenBank/DDBJ databases">
        <title>Planctomycetal bacteria perform biofilm scaping via a novel small molecule.</title>
        <authorList>
            <person name="Jeske O."/>
            <person name="Boedeker C."/>
            <person name="Wiegand S."/>
            <person name="Breitling P."/>
            <person name="Kallscheuer N."/>
            <person name="Jogler M."/>
            <person name="Rohde M."/>
            <person name="Petersen J."/>
            <person name="Medema M.H."/>
            <person name="Surup F."/>
            <person name="Jogler C."/>
        </authorList>
    </citation>
    <scope>NUCLEOTIDE SEQUENCE [LARGE SCALE GENOMIC DNA]</scope>
    <source>
        <strain evidence="3 4">Mal15</strain>
    </source>
</reference>
<name>A0A5B9MMC2_9BACT</name>
<proteinExistence type="predicted"/>
<dbReference type="GO" id="GO:0006508">
    <property type="term" value="P:proteolysis"/>
    <property type="evidence" value="ECO:0007669"/>
    <property type="project" value="InterPro"/>
</dbReference>
<dbReference type="Pfam" id="PF00656">
    <property type="entry name" value="Peptidase_C14"/>
    <property type="match status" value="1"/>
</dbReference>
<protein>
    <submittedName>
        <fullName evidence="3">Caspase domain protein</fullName>
    </submittedName>
</protein>
<keyword evidence="4" id="KW-1185">Reference proteome</keyword>
<dbReference type="InterPro" id="IPR029030">
    <property type="entry name" value="Caspase-like_dom_sf"/>
</dbReference>
<dbReference type="KEGG" id="smam:Mal15_48570"/>